<keyword evidence="1 4" id="KW-0808">Transferase</keyword>
<evidence type="ECO:0000256" key="1">
    <source>
        <dbReference type="ARBA" id="ARBA00022679"/>
    </source>
</evidence>
<name>A0ABP2ARM5_SARVE</name>
<dbReference type="Pfam" id="PF00534">
    <property type="entry name" value="Glycos_transf_1"/>
    <property type="match status" value="1"/>
</dbReference>
<reference evidence="4 5" key="1">
    <citation type="submission" date="2015-09" db="EMBL/GenBank/DDBJ databases">
        <authorList>
            <consortium name="Pathogen Informatics"/>
            <person name="Wu L."/>
            <person name="Ma J."/>
        </authorList>
    </citation>
    <scope>NUCLEOTIDE SEQUENCE [LARGE SCALE GENOMIC DNA]</scope>
    <source>
        <strain evidence="4 5">2789STDY5834858</strain>
    </source>
</reference>
<gene>
    <name evidence="4" type="primary">mfpsA</name>
    <name evidence="4" type="ORF">ERS852473_00958</name>
</gene>
<sequence>MRNKVIINCSILHEKPTGLGVYAKNVVQEINNIENNVEVLSPVEIDGVNTKIINKYVKPSYKKVGGLARFLWTQFVLPFKGGKDDIIYHPFQYISILSPAKQIMTIHDLIPIRYPEVAKHQYIYYKYLMPILIKKSDKIICISESTKNDLIDIYQIQENKISVIYNGYDKNLFNKKNINRKILNKYHIDYDYMVMVGASYPHKNIEVAIKAFEEIDNCKLIIVGKDSSYILKLKALVKELNIEEKVKFVGYVPDEDLPTLYGCSKGFLYTTLYEGFGLPILEAMACGALVLCGNNSSLPEVYGDSALVLDLNDVNDVREKIELAIKDNKLRNELLRRSEKNINKFSWNKTAREIYNVINKGEN</sequence>
<dbReference type="RefSeq" id="WP_055258185.1">
    <property type="nucleotide sequence ID" value="NZ_CABIXL010000003.1"/>
</dbReference>
<feature type="domain" description="Glycosyltransferase subfamily 4-like N-terminal" evidence="3">
    <location>
        <begin position="18"/>
        <end position="170"/>
    </location>
</feature>
<dbReference type="Proteomes" id="UP000095488">
    <property type="component" value="Unassembled WGS sequence"/>
</dbReference>
<dbReference type="PANTHER" id="PTHR46401:SF2">
    <property type="entry name" value="GLYCOSYLTRANSFERASE WBBK-RELATED"/>
    <property type="match status" value="1"/>
</dbReference>
<proteinExistence type="predicted"/>
<dbReference type="PANTHER" id="PTHR46401">
    <property type="entry name" value="GLYCOSYLTRANSFERASE WBBK-RELATED"/>
    <property type="match status" value="1"/>
</dbReference>
<keyword evidence="4" id="KW-0328">Glycosyltransferase</keyword>
<dbReference type="SUPFAM" id="SSF53756">
    <property type="entry name" value="UDP-Glycosyltransferase/glycogen phosphorylase"/>
    <property type="match status" value="1"/>
</dbReference>
<evidence type="ECO:0000313" key="4">
    <source>
        <dbReference type="EMBL" id="CUN74257.1"/>
    </source>
</evidence>
<evidence type="ECO:0000259" key="2">
    <source>
        <dbReference type="Pfam" id="PF00534"/>
    </source>
</evidence>
<dbReference type="EMBL" id="CYZR01000003">
    <property type="protein sequence ID" value="CUN74257.1"/>
    <property type="molecule type" value="Genomic_DNA"/>
</dbReference>
<accession>A0ABP2ARM5</accession>
<dbReference type="InterPro" id="IPR001296">
    <property type="entry name" value="Glyco_trans_1"/>
</dbReference>
<dbReference type="Gene3D" id="3.40.50.2000">
    <property type="entry name" value="Glycogen Phosphorylase B"/>
    <property type="match status" value="2"/>
</dbReference>
<evidence type="ECO:0000259" key="3">
    <source>
        <dbReference type="Pfam" id="PF13439"/>
    </source>
</evidence>
<dbReference type="EC" id="2.4.1.246" evidence="4"/>
<dbReference type="Pfam" id="PF13439">
    <property type="entry name" value="Glyco_transf_4"/>
    <property type="match status" value="1"/>
</dbReference>
<dbReference type="GO" id="GO:0103011">
    <property type="term" value="F:mannosylfructose-phosphate synthase activity"/>
    <property type="evidence" value="ECO:0007669"/>
    <property type="project" value="UniProtKB-EC"/>
</dbReference>
<dbReference type="InterPro" id="IPR028098">
    <property type="entry name" value="Glyco_trans_4-like_N"/>
</dbReference>
<organism evidence="4 5">
    <name type="scientific">Sarcina ventriculi</name>
    <name type="common">Clostridium ventriculi</name>
    <dbReference type="NCBI Taxonomy" id="1267"/>
    <lineage>
        <taxon>Bacteria</taxon>
        <taxon>Bacillati</taxon>
        <taxon>Bacillota</taxon>
        <taxon>Clostridia</taxon>
        <taxon>Eubacteriales</taxon>
        <taxon>Clostridiaceae</taxon>
        <taxon>Sarcina</taxon>
    </lineage>
</organism>
<feature type="domain" description="Glycosyl transferase family 1" evidence="2">
    <location>
        <begin position="189"/>
        <end position="338"/>
    </location>
</feature>
<evidence type="ECO:0000313" key="5">
    <source>
        <dbReference type="Proteomes" id="UP000095488"/>
    </source>
</evidence>
<dbReference type="CDD" id="cd03809">
    <property type="entry name" value="GT4_MtfB-like"/>
    <property type="match status" value="1"/>
</dbReference>
<protein>
    <submittedName>
        <fullName evidence="4">Mannosylfructose-phosphate synthase</fullName>
        <ecNumber evidence="4">2.4.1.246</ecNumber>
    </submittedName>
</protein>
<comment type="caution">
    <text evidence="4">The sequence shown here is derived from an EMBL/GenBank/DDBJ whole genome shotgun (WGS) entry which is preliminary data.</text>
</comment>
<keyword evidence="5" id="KW-1185">Reference proteome</keyword>